<dbReference type="PANTHER" id="PTHR35008">
    <property type="entry name" value="BLL4482 PROTEIN-RELATED"/>
    <property type="match status" value="1"/>
</dbReference>
<dbReference type="InterPro" id="IPR051459">
    <property type="entry name" value="Cytochrome_c-type_DH"/>
</dbReference>
<keyword evidence="8" id="KW-1185">Reference proteome</keyword>
<evidence type="ECO:0000313" key="7">
    <source>
        <dbReference type="EMBL" id="MFK2905265.1"/>
    </source>
</evidence>
<feature type="signal peptide" evidence="5">
    <location>
        <begin position="1"/>
        <end position="30"/>
    </location>
</feature>
<evidence type="ECO:0000256" key="3">
    <source>
        <dbReference type="ARBA" id="ARBA00023004"/>
    </source>
</evidence>
<name>A0ABW8JVW4_9GAMM</name>
<sequence>MKRPAHSTRFTRSMLLGVAVATTPIAALHAQDNASQIRQGFAISPVPLNLMGKNPALVGLGSYIVNTGGCNDCHTNPSFAPGGDPYLGQLEQINVAEFMAGGRLFPPSPFKSANLTPDATGKPAGLTLDQFIQTMRTGHNPLDPPGSLLQIMPWPAFGKKTDRDLRAIYEYLSAIPPLPDNPNPSPIP</sequence>
<feature type="domain" description="Cytochrome c" evidence="6">
    <location>
        <begin position="56"/>
        <end position="176"/>
    </location>
</feature>
<protein>
    <submittedName>
        <fullName evidence="7">Cytochrome C</fullName>
    </submittedName>
</protein>
<accession>A0ABW8JVW4</accession>
<keyword evidence="1 4" id="KW-0349">Heme</keyword>
<dbReference type="Proteomes" id="UP001620460">
    <property type="component" value="Unassembled WGS sequence"/>
</dbReference>
<keyword evidence="5" id="KW-0732">Signal</keyword>
<evidence type="ECO:0000259" key="6">
    <source>
        <dbReference type="PROSITE" id="PS51007"/>
    </source>
</evidence>
<dbReference type="RefSeq" id="WP_404634608.1">
    <property type="nucleotide sequence ID" value="NZ_JADIKM010000004.1"/>
</dbReference>
<evidence type="ECO:0000256" key="2">
    <source>
        <dbReference type="ARBA" id="ARBA00022723"/>
    </source>
</evidence>
<gene>
    <name evidence="7" type="ORF">ISP17_14980</name>
</gene>
<dbReference type="PROSITE" id="PS51007">
    <property type="entry name" value="CYTC"/>
    <property type="match status" value="1"/>
</dbReference>
<proteinExistence type="predicted"/>
<feature type="chain" id="PRO_5046914020" evidence="5">
    <location>
        <begin position="31"/>
        <end position="188"/>
    </location>
</feature>
<evidence type="ECO:0000256" key="5">
    <source>
        <dbReference type="SAM" id="SignalP"/>
    </source>
</evidence>
<dbReference type="EMBL" id="JADIKM010000004">
    <property type="protein sequence ID" value="MFK2905265.1"/>
    <property type="molecule type" value="Genomic_DNA"/>
</dbReference>
<keyword evidence="2 4" id="KW-0479">Metal-binding</keyword>
<keyword evidence="3 4" id="KW-0408">Iron</keyword>
<evidence type="ECO:0000313" key="8">
    <source>
        <dbReference type="Proteomes" id="UP001620460"/>
    </source>
</evidence>
<organism evidence="7 8">
    <name type="scientific">Dyella ginsengisoli</name>
    <dbReference type="NCBI Taxonomy" id="363848"/>
    <lineage>
        <taxon>Bacteria</taxon>
        <taxon>Pseudomonadati</taxon>
        <taxon>Pseudomonadota</taxon>
        <taxon>Gammaproteobacteria</taxon>
        <taxon>Lysobacterales</taxon>
        <taxon>Rhodanobacteraceae</taxon>
        <taxon>Dyella</taxon>
    </lineage>
</organism>
<reference evidence="7 8" key="1">
    <citation type="submission" date="2020-10" db="EMBL/GenBank/DDBJ databases">
        <title>Phylogeny of dyella-like bacteria.</title>
        <authorList>
            <person name="Fu J."/>
        </authorList>
    </citation>
    <scope>NUCLEOTIDE SEQUENCE [LARGE SCALE GENOMIC DNA]</scope>
    <source>
        <strain evidence="7 8">Gsoil3046</strain>
    </source>
</reference>
<evidence type="ECO:0000256" key="4">
    <source>
        <dbReference type="PROSITE-ProRule" id="PRU00433"/>
    </source>
</evidence>
<evidence type="ECO:0000256" key="1">
    <source>
        <dbReference type="ARBA" id="ARBA00022617"/>
    </source>
</evidence>
<comment type="caution">
    <text evidence="7">The sequence shown here is derived from an EMBL/GenBank/DDBJ whole genome shotgun (WGS) entry which is preliminary data.</text>
</comment>
<dbReference type="InterPro" id="IPR036909">
    <property type="entry name" value="Cyt_c-like_dom_sf"/>
</dbReference>
<dbReference type="SUPFAM" id="SSF46626">
    <property type="entry name" value="Cytochrome c"/>
    <property type="match status" value="1"/>
</dbReference>
<dbReference type="PANTHER" id="PTHR35008:SF4">
    <property type="entry name" value="BLL4482 PROTEIN"/>
    <property type="match status" value="1"/>
</dbReference>
<dbReference type="InterPro" id="IPR009056">
    <property type="entry name" value="Cyt_c-like_dom"/>
</dbReference>